<keyword evidence="2" id="KW-1185">Reference proteome</keyword>
<gene>
    <name evidence="1" type="ORF">DVK85_06655</name>
</gene>
<dbReference type="KEGG" id="fat:DVK85_06655"/>
<accession>A0A345HBI0</accession>
<protein>
    <submittedName>
        <fullName evidence="1">Uncharacterized protein</fullName>
    </submittedName>
</protein>
<evidence type="ECO:0000313" key="1">
    <source>
        <dbReference type="EMBL" id="AXG73940.1"/>
    </source>
</evidence>
<dbReference type="EMBL" id="CP031188">
    <property type="protein sequence ID" value="AXG73940.1"/>
    <property type="molecule type" value="Genomic_DNA"/>
</dbReference>
<proteinExistence type="predicted"/>
<sequence length="357" mass="40403">MGLINADALTLHAREAETVSEVIFERVFNDSDLAEYHEIETGINVKTQIAFAERLGLLGKLSEGCTPNEADGFALTEKFWTPVLEDFRLKHCQNDMPALLKLFRKSQRINPDFFDAVGSEEFGIIISAVESALIENIHRKVWFNDTAAKTVDDAETPGVFTSNTDVDYFNSFDGLFKQIMTEVSDEEIDLKHINITDNEGDSYANQALAEDAAIAIFEQMVTIADERLVSNEDSFILATRTLADNYRATLRNKNLGSGFLEVVEEGRPKLYFDGIEVKVRYDWDRYIKTYQNNGTKWNLPHRAVFTTKSNIPVGTLSEEDLTTLDVFYDKTEKMNIMDAAYTIDAKHLEAYMTVAAY</sequence>
<evidence type="ECO:0000313" key="2">
    <source>
        <dbReference type="Proteomes" id="UP000253951"/>
    </source>
</evidence>
<name>A0A345HBI0_9FLAO</name>
<dbReference type="Proteomes" id="UP000253951">
    <property type="component" value="Chromosome"/>
</dbReference>
<dbReference type="RefSeq" id="WP_114677699.1">
    <property type="nucleotide sequence ID" value="NZ_CP031188.1"/>
</dbReference>
<reference evidence="1 2" key="1">
    <citation type="submission" date="2018-07" db="EMBL/GenBank/DDBJ databases">
        <title>Complete genome sequence of Flavobacterium arcticum type strain SM1502T.</title>
        <authorList>
            <person name="Li Y."/>
            <person name="Li D.-D."/>
        </authorList>
    </citation>
    <scope>NUCLEOTIDE SEQUENCE [LARGE SCALE GENOMIC DNA]</scope>
    <source>
        <strain evidence="1 2">SM1502</strain>
    </source>
</reference>
<organism evidence="1 2">
    <name type="scientific">Flavobacterium arcticum</name>
    <dbReference type="NCBI Taxonomy" id="1784713"/>
    <lineage>
        <taxon>Bacteria</taxon>
        <taxon>Pseudomonadati</taxon>
        <taxon>Bacteroidota</taxon>
        <taxon>Flavobacteriia</taxon>
        <taxon>Flavobacteriales</taxon>
        <taxon>Flavobacteriaceae</taxon>
        <taxon>Flavobacterium</taxon>
    </lineage>
</organism>
<dbReference type="OrthoDB" id="1032063at2"/>
<dbReference type="AlphaFoldDB" id="A0A345HBI0"/>